<feature type="region of interest" description="Disordered" evidence="6">
    <location>
        <begin position="1"/>
        <end position="79"/>
    </location>
</feature>
<evidence type="ECO:0000256" key="2">
    <source>
        <dbReference type="ARBA" id="ARBA00022705"/>
    </source>
</evidence>
<keyword evidence="9" id="KW-1185">Reference proteome</keyword>
<feature type="compositionally biased region" description="Basic and acidic residues" evidence="6">
    <location>
        <begin position="329"/>
        <end position="338"/>
    </location>
</feature>
<feature type="compositionally biased region" description="Basic and acidic residues" evidence="6">
    <location>
        <begin position="1"/>
        <end position="12"/>
    </location>
</feature>
<keyword evidence="3" id="KW-0539">Nucleus</keyword>
<dbReference type="SUPFAM" id="SSF47113">
    <property type="entry name" value="Histone-fold"/>
    <property type="match status" value="1"/>
</dbReference>
<protein>
    <recommendedName>
        <fullName evidence="4">DNA polymerase epsilon subunit D</fullName>
    </recommendedName>
    <alternativeName>
        <fullName evidence="5">DNA polymerase II subunit D</fullName>
    </alternativeName>
</protein>
<evidence type="ECO:0000313" key="9">
    <source>
        <dbReference type="Proteomes" id="UP001586593"/>
    </source>
</evidence>
<evidence type="ECO:0000256" key="5">
    <source>
        <dbReference type="ARBA" id="ARBA00042096"/>
    </source>
</evidence>
<dbReference type="Pfam" id="PF00125">
    <property type="entry name" value="Histone"/>
    <property type="match status" value="1"/>
</dbReference>
<feature type="compositionally biased region" description="Low complexity" evidence="6">
    <location>
        <begin position="186"/>
        <end position="205"/>
    </location>
</feature>
<feature type="compositionally biased region" description="Polar residues" evidence="6">
    <location>
        <begin position="229"/>
        <end position="245"/>
    </location>
</feature>
<accession>A0ABR3XRA4</accession>
<dbReference type="PANTHER" id="PTHR46172">
    <property type="entry name" value="DNA POLYMERASE EPSILON SUBUNIT 3"/>
    <property type="match status" value="1"/>
</dbReference>
<feature type="compositionally biased region" description="Low complexity" evidence="6">
    <location>
        <begin position="40"/>
        <end position="61"/>
    </location>
</feature>
<evidence type="ECO:0000256" key="3">
    <source>
        <dbReference type="ARBA" id="ARBA00023242"/>
    </source>
</evidence>
<reference evidence="8 9" key="1">
    <citation type="journal article" date="2024" name="Commun. Biol.">
        <title>Comparative genomic analysis of thermophilic fungi reveals convergent evolutionary adaptations and gene losses.</title>
        <authorList>
            <person name="Steindorff A.S."/>
            <person name="Aguilar-Pontes M.V."/>
            <person name="Robinson A.J."/>
            <person name="Andreopoulos B."/>
            <person name="LaButti K."/>
            <person name="Kuo A."/>
            <person name="Mondo S."/>
            <person name="Riley R."/>
            <person name="Otillar R."/>
            <person name="Haridas S."/>
            <person name="Lipzen A."/>
            <person name="Grimwood J."/>
            <person name="Schmutz J."/>
            <person name="Clum A."/>
            <person name="Reid I.D."/>
            <person name="Moisan M.C."/>
            <person name="Butler G."/>
            <person name="Nguyen T.T.M."/>
            <person name="Dewar K."/>
            <person name="Conant G."/>
            <person name="Drula E."/>
            <person name="Henrissat B."/>
            <person name="Hansel C."/>
            <person name="Singer S."/>
            <person name="Hutchinson M.I."/>
            <person name="de Vries R.P."/>
            <person name="Natvig D.O."/>
            <person name="Powell A.J."/>
            <person name="Tsang A."/>
            <person name="Grigoriev I.V."/>
        </authorList>
    </citation>
    <scope>NUCLEOTIDE SEQUENCE [LARGE SCALE GENOMIC DNA]</scope>
    <source>
        <strain evidence="8 9">ATCC 24622</strain>
    </source>
</reference>
<dbReference type="InterPro" id="IPR009072">
    <property type="entry name" value="Histone-fold"/>
</dbReference>
<feature type="domain" description="Core Histone H2A/H2B/H3" evidence="7">
    <location>
        <begin position="68"/>
        <end position="146"/>
    </location>
</feature>
<comment type="caution">
    <text evidence="8">The sequence shown here is derived from an EMBL/GenBank/DDBJ whole genome shotgun (WGS) entry which is preliminary data.</text>
</comment>
<gene>
    <name evidence="8" type="ORF">VTK73DRAFT_7942</name>
</gene>
<dbReference type="CDD" id="cd22928">
    <property type="entry name" value="HFD_POLE3_DPB4"/>
    <property type="match status" value="1"/>
</dbReference>
<evidence type="ECO:0000256" key="6">
    <source>
        <dbReference type="SAM" id="MobiDB-lite"/>
    </source>
</evidence>
<feature type="compositionally biased region" description="Basic and acidic residues" evidence="6">
    <location>
        <begin position="68"/>
        <end position="77"/>
    </location>
</feature>
<keyword evidence="2" id="KW-0235">DNA replication</keyword>
<feature type="compositionally biased region" description="Acidic residues" evidence="6">
    <location>
        <begin position="285"/>
        <end position="328"/>
    </location>
</feature>
<dbReference type="PANTHER" id="PTHR46172:SF1">
    <property type="entry name" value="DNA POLYMERASE EPSILON SUBUNIT 3"/>
    <property type="match status" value="1"/>
</dbReference>
<dbReference type="InterPro" id="IPR051377">
    <property type="entry name" value="DNA_Pol-Epsilon_Subunit"/>
</dbReference>
<evidence type="ECO:0000259" key="7">
    <source>
        <dbReference type="Pfam" id="PF00125"/>
    </source>
</evidence>
<sequence length="348" mass="36873">MPSRKSETRRSDASAARFVPTDDDSQMTQDAPPVPSPPQTIADTTVASVSTSNAAASGSTAHPSQPASEKKESKEPLSIEDLNLPKSIITRLAKGVLPPNTQIQANAILALSKSATVFISHLASSANEFTLSSNKKTIMPADVFNALEELEFGFMREQLEAEFAKFNEIQTSKRSSYRKKVAAAKKATTTDGAGADSSLLSAGSTAGPGGDERAATTYDDSVVENSIQDATSLSADASTTETGSRATKKIKVDRTSAAGERTGSIGERMDVDGEEEGGDTAGAAEETDAESITEDEENEETEDEDVDEGEQEEEEEEVGEEGEGERDELEEKTARESGDEALDDEDSE</sequence>
<feature type="region of interest" description="Disordered" evidence="6">
    <location>
        <begin position="229"/>
        <end position="348"/>
    </location>
</feature>
<evidence type="ECO:0000256" key="4">
    <source>
        <dbReference type="ARBA" id="ARBA00039775"/>
    </source>
</evidence>
<dbReference type="InterPro" id="IPR007125">
    <property type="entry name" value="H2A/H2B/H3"/>
</dbReference>
<dbReference type="Proteomes" id="UP001586593">
    <property type="component" value="Unassembled WGS sequence"/>
</dbReference>
<organism evidence="8 9">
    <name type="scientific">Phialemonium thermophilum</name>
    <dbReference type="NCBI Taxonomy" id="223376"/>
    <lineage>
        <taxon>Eukaryota</taxon>
        <taxon>Fungi</taxon>
        <taxon>Dikarya</taxon>
        <taxon>Ascomycota</taxon>
        <taxon>Pezizomycotina</taxon>
        <taxon>Sordariomycetes</taxon>
        <taxon>Sordariomycetidae</taxon>
        <taxon>Cephalothecales</taxon>
        <taxon>Cephalothecaceae</taxon>
        <taxon>Phialemonium</taxon>
    </lineage>
</organism>
<feature type="region of interest" description="Disordered" evidence="6">
    <location>
        <begin position="186"/>
        <end position="215"/>
    </location>
</feature>
<evidence type="ECO:0000256" key="1">
    <source>
        <dbReference type="ARBA" id="ARBA00004123"/>
    </source>
</evidence>
<name>A0ABR3XRA4_9PEZI</name>
<proteinExistence type="predicted"/>
<feature type="compositionally biased region" description="Acidic residues" evidence="6">
    <location>
        <begin position="339"/>
        <end position="348"/>
    </location>
</feature>
<dbReference type="Gene3D" id="1.10.20.10">
    <property type="entry name" value="Histone, subunit A"/>
    <property type="match status" value="1"/>
</dbReference>
<dbReference type="EMBL" id="JAZHXJ010000054">
    <property type="protein sequence ID" value="KAL1878514.1"/>
    <property type="molecule type" value="Genomic_DNA"/>
</dbReference>
<comment type="subcellular location">
    <subcellularLocation>
        <location evidence="1">Nucleus</location>
    </subcellularLocation>
</comment>
<evidence type="ECO:0000313" key="8">
    <source>
        <dbReference type="EMBL" id="KAL1878514.1"/>
    </source>
</evidence>